<feature type="compositionally biased region" description="Pro residues" evidence="1">
    <location>
        <begin position="312"/>
        <end position="327"/>
    </location>
</feature>
<dbReference type="CDD" id="cd00118">
    <property type="entry name" value="LysM"/>
    <property type="match status" value="1"/>
</dbReference>
<feature type="domain" description="LysM" evidence="3">
    <location>
        <begin position="592"/>
        <end position="641"/>
    </location>
</feature>
<keyword evidence="5" id="KW-1185">Reference proteome</keyword>
<keyword evidence="2" id="KW-1133">Transmembrane helix</keyword>
<comment type="caution">
    <text evidence="4">The sequence shown here is derived from an EMBL/GenBank/DDBJ whole genome shotgun (WGS) entry which is preliminary data.</text>
</comment>
<protein>
    <submittedName>
        <fullName evidence="4">LysM peptidoglycan-binding domain-containing protein</fullName>
    </submittedName>
</protein>
<dbReference type="InterPro" id="IPR018392">
    <property type="entry name" value="LysM"/>
</dbReference>
<feature type="region of interest" description="Disordered" evidence="1">
    <location>
        <begin position="35"/>
        <end position="59"/>
    </location>
</feature>
<dbReference type="InterPro" id="IPR052196">
    <property type="entry name" value="Bact_Kbp"/>
</dbReference>
<keyword evidence="2" id="KW-0472">Membrane</keyword>
<organism evidence="4 5">
    <name type="scientific">Allorhizobium terrae</name>
    <dbReference type="NCBI Taxonomy" id="1848972"/>
    <lineage>
        <taxon>Bacteria</taxon>
        <taxon>Pseudomonadati</taxon>
        <taxon>Pseudomonadota</taxon>
        <taxon>Alphaproteobacteria</taxon>
        <taxon>Hyphomicrobiales</taxon>
        <taxon>Rhizobiaceae</taxon>
        <taxon>Rhizobium/Agrobacterium group</taxon>
        <taxon>Allorhizobium</taxon>
    </lineage>
</organism>
<proteinExistence type="predicted"/>
<dbReference type="Pfam" id="PF17936">
    <property type="entry name" value="Big_6"/>
    <property type="match status" value="1"/>
</dbReference>
<dbReference type="SMART" id="SM00257">
    <property type="entry name" value="LysM"/>
    <property type="match status" value="1"/>
</dbReference>
<dbReference type="EMBL" id="SSOA01000002">
    <property type="protein sequence ID" value="THF52470.1"/>
    <property type="molecule type" value="Genomic_DNA"/>
</dbReference>
<dbReference type="Gene3D" id="2.60.40.10">
    <property type="entry name" value="Immunoglobulins"/>
    <property type="match status" value="1"/>
</dbReference>
<dbReference type="RefSeq" id="WP_190235409.1">
    <property type="nucleotide sequence ID" value="NZ_SSOA01000002.1"/>
</dbReference>
<evidence type="ECO:0000256" key="1">
    <source>
        <dbReference type="SAM" id="MobiDB-lite"/>
    </source>
</evidence>
<gene>
    <name evidence="4" type="ORF">E6C51_06710</name>
</gene>
<feature type="transmembrane region" description="Helical" evidence="2">
    <location>
        <begin position="7"/>
        <end position="25"/>
    </location>
</feature>
<dbReference type="InterPro" id="IPR013783">
    <property type="entry name" value="Ig-like_fold"/>
</dbReference>
<dbReference type="Proteomes" id="UP000310754">
    <property type="component" value="Unassembled WGS sequence"/>
</dbReference>
<dbReference type="PANTHER" id="PTHR34700">
    <property type="entry name" value="POTASSIUM BINDING PROTEIN KBP"/>
    <property type="match status" value="1"/>
</dbReference>
<dbReference type="PROSITE" id="PS51782">
    <property type="entry name" value="LYSM"/>
    <property type="match status" value="1"/>
</dbReference>
<dbReference type="AlphaFoldDB" id="A0A4S4A2K3"/>
<feature type="compositionally biased region" description="Polar residues" evidence="1">
    <location>
        <begin position="242"/>
        <end position="257"/>
    </location>
</feature>
<dbReference type="InterPro" id="IPR041498">
    <property type="entry name" value="Big_6"/>
</dbReference>
<feature type="region of interest" description="Disordered" evidence="1">
    <location>
        <begin position="242"/>
        <end position="339"/>
    </location>
</feature>
<feature type="region of interest" description="Disordered" evidence="1">
    <location>
        <begin position="564"/>
        <end position="589"/>
    </location>
</feature>
<dbReference type="Gene3D" id="3.10.350.10">
    <property type="entry name" value="LysM domain"/>
    <property type="match status" value="1"/>
</dbReference>
<dbReference type="Pfam" id="PF01476">
    <property type="entry name" value="LysM"/>
    <property type="match status" value="1"/>
</dbReference>
<dbReference type="InterPro" id="IPR036779">
    <property type="entry name" value="LysM_dom_sf"/>
</dbReference>
<evidence type="ECO:0000313" key="5">
    <source>
        <dbReference type="Proteomes" id="UP000310754"/>
    </source>
</evidence>
<accession>A0A4S4A2K3</accession>
<evidence type="ECO:0000313" key="4">
    <source>
        <dbReference type="EMBL" id="THF52470.1"/>
    </source>
</evidence>
<evidence type="ECO:0000256" key="2">
    <source>
        <dbReference type="SAM" id="Phobius"/>
    </source>
</evidence>
<feature type="compositionally biased region" description="Low complexity" evidence="1">
    <location>
        <begin position="35"/>
        <end position="54"/>
    </location>
</feature>
<feature type="compositionally biased region" description="Polar residues" evidence="1">
    <location>
        <begin position="580"/>
        <end position="589"/>
    </location>
</feature>
<feature type="compositionally biased region" description="Low complexity" evidence="1">
    <location>
        <begin position="328"/>
        <end position="339"/>
    </location>
</feature>
<keyword evidence="2" id="KW-0812">Transmembrane</keyword>
<reference evidence="4 5" key="1">
    <citation type="submission" date="2019-04" db="EMBL/GenBank/DDBJ databases">
        <title>Rhizobium terrae sp. nov., isolated from a paddy soil.</title>
        <authorList>
            <person name="Lin S.-Y."/>
            <person name="Hameed A."/>
            <person name="Huang H.-I."/>
            <person name="Young C.-C."/>
        </authorList>
    </citation>
    <scope>NUCLEOTIDE SEQUENCE [LARGE SCALE GENOMIC DNA]</scope>
    <source>
        <strain evidence="4 5">CC-HIH110</strain>
    </source>
</reference>
<sequence>MKNRAGWLALGVLAIATILMVFFVLPQLRGTNQTAEKPQAQAPAQVPQTTAAKPEAAVADDQVASGKMKRLSTEAEKSVAALEALFADQKIPEASVYASSRLAAMTALKALAEIDIPTSLEANLADSMTKAKAMASKALQLLIKLPSAPEDAAGMIVNIGRALHGEPELAAKDDGKPKFGVLRVEKDGSTVIAGNAAPGTKLDVLDGDKTIATTTVSPNGDFAIVLDKPLTPGDHVLDLQSTSQDGKVVRSQEQATISVPDRQNGDVLAMVSKPGEASRLMTVPKGTAEGAEEKVNADKQGRVPAETKDTTPPVPSTAPPAPTPPVAPADAAAAPNAAAQNEQLQITAVELEGDKIFVAGTAPKNSSVTAYADGKQIGSSDVDGKGHFVVEGEMAISVGQHIISVDLKDANGKVTLRASVPFNRPAGDQVSVVAPEKQPESAGSPVSAASVDSNLFDRQRDTLAKSFALLSNLFADGKTPSLESLAASRSALEFALKAVADFRPTPSTNAADTSFMMRMAENAGKAQAALKKVEPASVKSMAAALPELGKLVQAALEPMPNAAQVAAAQTATPTDGSAPPTISQEPLEPSSNTVIIRRGDTLWQISRRVYGQGVRYTTIYMANAEQITNPDLIEPGQTFTVPDKALPESEAEAIHRKWMERHKH</sequence>
<dbReference type="PANTHER" id="PTHR34700:SF4">
    <property type="entry name" value="PHAGE-LIKE ELEMENT PBSX PROTEIN XKDP"/>
    <property type="match status" value="1"/>
</dbReference>
<name>A0A4S4A2K3_9HYPH</name>
<feature type="compositionally biased region" description="Basic and acidic residues" evidence="1">
    <location>
        <begin position="291"/>
        <end position="309"/>
    </location>
</feature>
<evidence type="ECO:0000259" key="3">
    <source>
        <dbReference type="PROSITE" id="PS51782"/>
    </source>
</evidence>